<accession>A0A9P5G7M7</accession>
<feature type="compositionally biased region" description="Basic and acidic residues" evidence="1">
    <location>
        <begin position="284"/>
        <end position="347"/>
    </location>
</feature>
<evidence type="ECO:0000256" key="1">
    <source>
        <dbReference type="SAM" id="MobiDB-lite"/>
    </source>
</evidence>
<organism evidence="2 3">
    <name type="scientific">Geotrichum candidum</name>
    <name type="common">Oospora lactis</name>
    <name type="synonym">Dipodascus geotrichum</name>
    <dbReference type="NCBI Taxonomy" id="1173061"/>
    <lineage>
        <taxon>Eukaryota</taxon>
        <taxon>Fungi</taxon>
        <taxon>Dikarya</taxon>
        <taxon>Ascomycota</taxon>
        <taxon>Saccharomycotina</taxon>
        <taxon>Dipodascomycetes</taxon>
        <taxon>Dipodascales</taxon>
        <taxon>Dipodascaceae</taxon>
        <taxon>Geotrichum</taxon>
    </lineage>
</organism>
<feature type="region of interest" description="Disordered" evidence="1">
    <location>
        <begin position="61"/>
        <end position="167"/>
    </location>
</feature>
<gene>
    <name evidence="2" type="ORF">DV451_002237</name>
</gene>
<feature type="compositionally biased region" description="Low complexity" evidence="1">
    <location>
        <begin position="123"/>
        <end position="136"/>
    </location>
</feature>
<feature type="compositionally biased region" description="Basic residues" evidence="1">
    <location>
        <begin position="141"/>
        <end position="154"/>
    </location>
</feature>
<evidence type="ECO:0000313" key="2">
    <source>
        <dbReference type="EMBL" id="KAF5101193.1"/>
    </source>
</evidence>
<sequence>MIEARPSRHVVLKYSSSNSPPPALAAVGTSPAGAATTNTRTRKKRTSMDTQVLEDQAVIISTKRTTRSSRNNSIVPTEDEEYYIEEEHEEEDIPSDPSHETDMATPAVQTPPKPVGRPPKSRNTAGTSNSNNSTSTPGATRGRKPGLRRGRKPKDHTATPVSEKLDPFKNLHQHINNHYKEHLAAQDHLKTIFANSPETLADINLLYDLPLDAEPEWNQTVDKLTQVLIDMKDKWMMLDYKRRKLAADIQAQKNAAALKAKAEAEISEATEEEAGQKNVEAMELSEKDAEAVKPSDAEAVKPSDDEAIKPSDDEATKPSDAEAIKPSDDGAIKAFDYEATKPSEDGTKAIQIPEDEVMKYPDEGAKAAEDNAAAVADQDLNPADPLDPETKLITVDVQPAGDNTTENVSIGNKDKTEQAAPDDNADADTDEPALKKRKL</sequence>
<feature type="compositionally biased region" description="Polar residues" evidence="1">
    <location>
        <begin position="401"/>
        <end position="410"/>
    </location>
</feature>
<evidence type="ECO:0000313" key="3">
    <source>
        <dbReference type="Proteomes" id="UP000750522"/>
    </source>
</evidence>
<reference evidence="2" key="2">
    <citation type="submission" date="2020-01" db="EMBL/GenBank/DDBJ databases">
        <authorList>
            <person name="Perkins V."/>
            <person name="Lessard M.-H."/>
            <person name="Dugat-Bony E."/>
            <person name="Frenette M."/>
            <person name="Labrie S."/>
        </authorList>
    </citation>
    <scope>NUCLEOTIDE SEQUENCE</scope>
    <source>
        <strain evidence="2">LMA-70</strain>
    </source>
</reference>
<feature type="compositionally biased region" description="Basic and acidic residues" evidence="1">
    <location>
        <begin position="356"/>
        <end position="369"/>
    </location>
</feature>
<dbReference type="AlphaFoldDB" id="A0A9P5G7M7"/>
<feature type="region of interest" description="Disordered" evidence="1">
    <location>
        <begin position="1"/>
        <end position="49"/>
    </location>
</feature>
<feature type="compositionally biased region" description="Low complexity" evidence="1">
    <location>
        <begin position="370"/>
        <end position="379"/>
    </location>
</feature>
<dbReference type="EMBL" id="QQZK01000039">
    <property type="protein sequence ID" value="KAF5101193.1"/>
    <property type="molecule type" value="Genomic_DNA"/>
</dbReference>
<feature type="region of interest" description="Disordered" evidence="1">
    <location>
        <begin position="267"/>
        <end position="439"/>
    </location>
</feature>
<feature type="compositionally biased region" description="Acidic residues" evidence="1">
    <location>
        <begin position="77"/>
        <end position="94"/>
    </location>
</feature>
<dbReference type="Proteomes" id="UP000750522">
    <property type="component" value="Unassembled WGS sequence"/>
</dbReference>
<name>A0A9P5G7M7_GEOCN</name>
<proteinExistence type="predicted"/>
<protein>
    <submittedName>
        <fullName evidence="2">Uncharacterized protein</fullName>
    </submittedName>
</protein>
<reference evidence="2" key="1">
    <citation type="journal article" date="2020" name="Front. Microbiol.">
        <title>Phenotypic and Genetic Characterization of the Cheese Ripening Yeast Geotrichum candidum.</title>
        <authorList>
            <person name="Perkins V."/>
            <person name="Vignola S."/>
            <person name="Lessard M.H."/>
            <person name="Plante P.L."/>
            <person name="Corbeil J."/>
            <person name="Dugat-Bony E."/>
            <person name="Frenette M."/>
            <person name="Labrie S."/>
        </authorList>
    </citation>
    <scope>NUCLEOTIDE SEQUENCE</scope>
    <source>
        <strain evidence="2">LMA-70</strain>
    </source>
</reference>
<comment type="caution">
    <text evidence="2">The sequence shown here is derived from an EMBL/GenBank/DDBJ whole genome shotgun (WGS) entry which is preliminary data.</text>
</comment>